<evidence type="ECO:0000256" key="14">
    <source>
        <dbReference type="RuleBase" id="RU362085"/>
    </source>
</evidence>
<comment type="caution">
    <text evidence="17">The sequence shown here is derived from an EMBL/GenBank/DDBJ whole genome shotgun (WGS) entry which is preliminary data.</text>
</comment>
<proteinExistence type="inferred from homology"/>
<dbReference type="Pfam" id="PF03796">
    <property type="entry name" value="DnaB_C"/>
    <property type="match status" value="1"/>
</dbReference>
<dbReference type="SUPFAM" id="SSF52540">
    <property type="entry name" value="P-loop containing nucleoside triphosphate hydrolases"/>
    <property type="match status" value="1"/>
</dbReference>
<comment type="subunit">
    <text evidence="2">Homohexamer.</text>
</comment>
<keyword evidence="8 14" id="KW-0067">ATP-binding</keyword>
<dbReference type="InterPro" id="IPR027417">
    <property type="entry name" value="P-loop_NTPase"/>
</dbReference>
<keyword evidence="10" id="KW-0413">Isomerase</keyword>
<dbReference type="InterPro" id="IPR016136">
    <property type="entry name" value="DNA_helicase_N/primase_C"/>
</dbReference>
<comment type="function">
    <text evidence="11 14">The main replicative DNA helicase, it participates in initiation and elongation during chromosome replication. Travels ahead of the DNA replisome, separating dsDNA into templates for DNA synthesis. A processive ATP-dependent 5'-3' DNA helicase it has DNA-dependent ATPase activity.</text>
</comment>
<dbReference type="EC" id="5.6.2.3" evidence="13 14"/>
<keyword evidence="7 14" id="KW-0347">Helicase</keyword>
<dbReference type="SUPFAM" id="SSF48024">
    <property type="entry name" value="N-terminal domain of DnaB helicase"/>
    <property type="match status" value="1"/>
</dbReference>
<dbReference type="NCBIfam" id="NF006606">
    <property type="entry name" value="PRK09165.1"/>
    <property type="match status" value="1"/>
</dbReference>
<dbReference type="Pfam" id="PF00772">
    <property type="entry name" value="DnaB"/>
    <property type="match status" value="1"/>
</dbReference>
<comment type="catalytic activity">
    <reaction evidence="12 14">
        <text>ATP + H2O = ADP + phosphate + H(+)</text>
        <dbReference type="Rhea" id="RHEA:13065"/>
        <dbReference type="ChEBI" id="CHEBI:15377"/>
        <dbReference type="ChEBI" id="CHEBI:15378"/>
        <dbReference type="ChEBI" id="CHEBI:30616"/>
        <dbReference type="ChEBI" id="CHEBI:43474"/>
        <dbReference type="ChEBI" id="CHEBI:456216"/>
        <dbReference type="EC" id="5.6.2.3"/>
    </reaction>
</comment>
<evidence type="ECO:0000259" key="16">
    <source>
        <dbReference type="PROSITE" id="PS51199"/>
    </source>
</evidence>
<evidence type="ECO:0000256" key="9">
    <source>
        <dbReference type="ARBA" id="ARBA00023125"/>
    </source>
</evidence>
<dbReference type="InterPro" id="IPR007693">
    <property type="entry name" value="DNA_helicase_DnaB-like_N"/>
</dbReference>
<keyword evidence="5 14" id="KW-0547">Nucleotide-binding</keyword>
<evidence type="ECO:0000256" key="1">
    <source>
        <dbReference type="ARBA" id="ARBA00008428"/>
    </source>
</evidence>
<feature type="domain" description="SF4 helicase" evidence="16">
    <location>
        <begin position="213"/>
        <end position="517"/>
    </location>
</feature>
<keyword evidence="18" id="KW-1185">Reference proteome</keyword>
<sequence length="528" mass="57769">MTDTDLDAAGLPAPAGSDDGRGPTAGGMLPAAGAALPARHRPNNAEVEQALLGALLINNEATHRVSSFLRPEHFHEPVHQRIYGQILRFMERGQIANPATLKPLFDSDPALNAVGGASYLARLVGSAISIINVEDYAKIIHDFALRRALIDIGEDVVNEAYDGQAERRAIEQIEHAEHRLYTLAEQGEIEGGFVSFDRALGVALDQIEAAYKRDGNLVGVATDLIDLDNLMGGLQPSDLLILAGRPSMGKTALATTIAFNAARAYRAEPDTAGRAKGVDGAVVGFFSLEMSSEQLAARLLAGAAGVPSDRLRRGTMSAEDFERVVMAARDLSRIPLFIDDTPAITVPAMRARARRLKRQHGLSMIVVDYLQLMRAVRATDNRVQEVSEITQGLKAVAKELNVPVIALSQLSRAVEQREDKRPQLSDLRESGSIEQDADVVMFVFREEYYLARAEPKQRPDEKPDKFAERYSHWQSRFEISRSVAEVIVAKQRHGPIGTVRLHFDLNTTRFGNLDRDHAALLAANAPEE</sequence>
<evidence type="ECO:0000256" key="8">
    <source>
        <dbReference type="ARBA" id="ARBA00022840"/>
    </source>
</evidence>
<dbReference type="PANTHER" id="PTHR30153">
    <property type="entry name" value="REPLICATIVE DNA HELICASE DNAB"/>
    <property type="match status" value="1"/>
</dbReference>
<evidence type="ECO:0000256" key="7">
    <source>
        <dbReference type="ARBA" id="ARBA00022806"/>
    </source>
</evidence>
<evidence type="ECO:0000256" key="6">
    <source>
        <dbReference type="ARBA" id="ARBA00022801"/>
    </source>
</evidence>
<feature type="region of interest" description="Disordered" evidence="15">
    <location>
        <begin position="1"/>
        <end position="31"/>
    </location>
</feature>
<keyword evidence="3 14" id="KW-0639">Primosome</keyword>
<dbReference type="RefSeq" id="WP_188580098.1">
    <property type="nucleotide sequence ID" value="NZ_BMDZ01000045.1"/>
</dbReference>
<comment type="similarity">
    <text evidence="1 14">Belongs to the helicase family. DnaB subfamily.</text>
</comment>
<keyword evidence="9 14" id="KW-0238">DNA-binding</keyword>
<dbReference type="CDD" id="cd00984">
    <property type="entry name" value="DnaB_C"/>
    <property type="match status" value="1"/>
</dbReference>
<dbReference type="PANTHER" id="PTHR30153:SF2">
    <property type="entry name" value="REPLICATIVE DNA HELICASE"/>
    <property type="match status" value="1"/>
</dbReference>
<keyword evidence="4 14" id="KW-0235">DNA replication</keyword>
<reference evidence="18" key="1">
    <citation type="journal article" date="2019" name="Int. J. Syst. Evol. Microbiol.">
        <title>The Global Catalogue of Microorganisms (GCM) 10K type strain sequencing project: providing services to taxonomists for standard genome sequencing and annotation.</title>
        <authorList>
            <consortium name="The Broad Institute Genomics Platform"/>
            <consortium name="The Broad Institute Genome Sequencing Center for Infectious Disease"/>
            <person name="Wu L."/>
            <person name="Ma J."/>
        </authorList>
    </citation>
    <scope>NUCLEOTIDE SEQUENCE [LARGE SCALE GENOMIC DNA]</scope>
    <source>
        <strain evidence="18">CGMCC 1.10188</strain>
    </source>
</reference>
<dbReference type="PROSITE" id="PS51199">
    <property type="entry name" value="SF4_HELICASE"/>
    <property type="match status" value="1"/>
</dbReference>
<evidence type="ECO:0000256" key="12">
    <source>
        <dbReference type="ARBA" id="ARBA00048954"/>
    </source>
</evidence>
<dbReference type="Proteomes" id="UP000603352">
    <property type="component" value="Unassembled WGS sequence"/>
</dbReference>
<evidence type="ECO:0000313" key="18">
    <source>
        <dbReference type="Proteomes" id="UP000603352"/>
    </source>
</evidence>
<dbReference type="Gene3D" id="3.40.50.300">
    <property type="entry name" value="P-loop containing nucleotide triphosphate hydrolases"/>
    <property type="match status" value="1"/>
</dbReference>
<evidence type="ECO:0000256" key="5">
    <source>
        <dbReference type="ARBA" id="ARBA00022741"/>
    </source>
</evidence>
<dbReference type="InterPro" id="IPR036185">
    <property type="entry name" value="DNA_heli_DnaB-like_N_sf"/>
</dbReference>
<dbReference type="EMBL" id="BMDZ01000045">
    <property type="protein sequence ID" value="GGB50514.1"/>
    <property type="molecule type" value="Genomic_DNA"/>
</dbReference>
<evidence type="ECO:0000313" key="17">
    <source>
        <dbReference type="EMBL" id="GGB50514.1"/>
    </source>
</evidence>
<dbReference type="InterPro" id="IPR007694">
    <property type="entry name" value="DNA_helicase_DnaB-like_C"/>
</dbReference>
<evidence type="ECO:0000256" key="15">
    <source>
        <dbReference type="SAM" id="MobiDB-lite"/>
    </source>
</evidence>
<evidence type="ECO:0000256" key="3">
    <source>
        <dbReference type="ARBA" id="ARBA00022515"/>
    </source>
</evidence>
<accession>A0ABQ1IVD1</accession>
<protein>
    <recommendedName>
        <fullName evidence="13 14">Replicative DNA helicase</fullName>
        <ecNumber evidence="13 14">5.6.2.3</ecNumber>
    </recommendedName>
</protein>
<evidence type="ECO:0000256" key="11">
    <source>
        <dbReference type="ARBA" id="ARBA00044932"/>
    </source>
</evidence>
<evidence type="ECO:0000256" key="13">
    <source>
        <dbReference type="NCBIfam" id="TIGR00665"/>
    </source>
</evidence>
<name>A0ABQ1IVD1_9PROT</name>
<organism evidence="17 18">
    <name type="scientific">Tistrella bauzanensis</name>
    <dbReference type="NCBI Taxonomy" id="657419"/>
    <lineage>
        <taxon>Bacteria</taxon>
        <taxon>Pseudomonadati</taxon>
        <taxon>Pseudomonadota</taxon>
        <taxon>Alphaproteobacteria</taxon>
        <taxon>Geminicoccales</taxon>
        <taxon>Geminicoccaceae</taxon>
        <taxon>Tistrella</taxon>
    </lineage>
</organism>
<evidence type="ECO:0000256" key="4">
    <source>
        <dbReference type="ARBA" id="ARBA00022705"/>
    </source>
</evidence>
<dbReference type="NCBIfam" id="TIGR00665">
    <property type="entry name" value="DnaB"/>
    <property type="match status" value="1"/>
</dbReference>
<dbReference type="InterPro" id="IPR007692">
    <property type="entry name" value="DNA_helicase_DnaB"/>
</dbReference>
<gene>
    <name evidence="17" type="ORF">GCM10011505_34470</name>
</gene>
<evidence type="ECO:0000256" key="2">
    <source>
        <dbReference type="ARBA" id="ARBA00011643"/>
    </source>
</evidence>
<evidence type="ECO:0000256" key="10">
    <source>
        <dbReference type="ARBA" id="ARBA00023235"/>
    </source>
</evidence>
<keyword evidence="6 14" id="KW-0378">Hydrolase</keyword>
<dbReference type="Gene3D" id="1.10.860.10">
    <property type="entry name" value="DNAb Helicase, Chain A"/>
    <property type="match status" value="1"/>
</dbReference>
<dbReference type="GO" id="GO:0004386">
    <property type="term" value="F:helicase activity"/>
    <property type="evidence" value="ECO:0007669"/>
    <property type="project" value="UniProtKB-KW"/>
</dbReference>